<accession>A0A7W8C132</accession>
<name>A0A7W8C132_9BACT</name>
<reference evidence="2 3" key="1">
    <citation type="submission" date="2020-08" db="EMBL/GenBank/DDBJ databases">
        <title>Genomic Encyclopedia of Type Strains, Phase IV (KMG-IV): sequencing the most valuable type-strain genomes for metagenomic binning, comparative biology and taxonomic classification.</title>
        <authorList>
            <person name="Goeker M."/>
        </authorList>
    </citation>
    <scope>NUCLEOTIDE SEQUENCE [LARGE SCALE GENOMIC DNA]</scope>
    <source>
        <strain evidence="2 3">DSM 11275</strain>
    </source>
</reference>
<dbReference type="Proteomes" id="UP000539075">
    <property type="component" value="Unassembled WGS sequence"/>
</dbReference>
<comment type="caution">
    <text evidence="2">The sequence shown here is derived from an EMBL/GenBank/DDBJ whole genome shotgun (WGS) entry which is preliminary data.</text>
</comment>
<dbReference type="AlphaFoldDB" id="A0A7W8C132"/>
<feature type="region of interest" description="Disordered" evidence="1">
    <location>
        <begin position="1"/>
        <end position="20"/>
    </location>
</feature>
<gene>
    <name evidence="2" type="ORF">HNQ38_000497</name>
</gene>
<evidence type="ECO:0000313" key="3">
    <source>
        <dbReference type="Proteomes" id="UP000539075"/>
    </source>
</evidence>
<keyword evidence="3" id="KW-1185">Reference proteome</keyword>
<dbReference type="EMBL" id="JACHGO010000001">
    <property type="protein sequence ID" value="MBB5142434.1"/>
    <property type="molecule type" value="Genomic_DNA"/>
</dbReference>
<protein>
    <submittedName>
        <fullName evidence="2">Uncharacterized protein</fullName>
    </submittedName>
</protein>
<sequence>MPHLSSNAASQPLAPSSQFQPDLELPRRIENFQKAAQDLLAMYEPAKEGQGMGGEIRCYYLPAGKVRHEQELLEKYHVEDFRGLLAETHLLLTGVVKVMRSTPHNMRMKGYVIASLGCLLEQASALVLRMRNVYGKMEKVG</sequence>
<evidence type="ECO:0000256" key="1">
    <source>
        <dbReference type="SAM" id="MobiDB-lite"/>
    </source>
</evidence>
<evidence type="ECO:0000313" key="2">
    <source>
        <dbReference type="EMBL" id="MBB5142434.1"/>
    </source>
</evidence>
<dbReference type="RefSeq" id="WP_183717804.1">
    <property type="nucleotide sequence ID" value="NZ_JACHGO010000001.1"/>
</dbReference>
<organism evidence="2 3">
    <name type="scientific">Desulfovibrio intestinalis</name>
    <dbReference type="NCBI Taxonomy" id="58621"/>
    <lineage>
        <taxon>Bacteria</taxon>
        <taxon>Pseudomonadati</taxon>
        <taxon>Thermodesulfobacteriota</taxon>
        <taxon>Desulfovibrionia</taxon>
        <taxon>Desulfovibrionales</taxon>
        <taxon>Desulfovibrionaceae</taxon>
        <taxon>Desulfovibrio</taxon>
    </lineage>
</organism>
<proteinExistence type="predicted"/>